<comment type="caution">
    <text evidence="1">The sequence shown here is derived from an EMBL/GenBank/DDBJ whole genome shotgun (WGS) entry which is preliminary data.</text>
</comment>
<reference evidence="1 2" key="1">
    <citation type="journal article" date="2013" name="Genome Announc.">
        <title>Draft Genome Sequences of Two Pairs of Human Intestinal Bifidobacterium longum subsp. longum Strains, 44B and 1-6B and 35B and 2-2B, Consecutively Isolated from Two Children after a 5-Year Time Period.</title>
        <authorList>
            <person name="Shkoporov A.N."/>
            <person name="Efimov B.A."/>
            <person name="Khokhlova E.V."/>
            <person name="Chaplin A.V."/>
            <person name="Kafarskaya L.I."/>
            <person name="Durkin A.S."/>
            <person name="McCorrison J."/>
            <person name="Torralba M."/>
            <person name="Gillis M."/>
            <person name="Sutton G."/>
            <person name="Weibel D.B."/>
            <person name="Nelson K.E."/>
            <person name="Smeianov V.V."/>
        </authorList>
    </citation>
    <scope>NUCLEOTIDE SEQUENCE [LARGE SCALE GENOMIC DNA]</scope>
    <source>
        <strain evidence="1 2">1-6B</strain>
    </source>
</reference>
<evidence type="ECO:0000313" key="2">
    <source>
        <dbReference type="Proteomes" id="UP000006410"/>
    </source>
</evidence>
<dbReference type="Proteomes" id="UP000006410">
    <property type="component" value="Unassembled WGS sequence"/>
</dbReference>
<accession>A0AA87IEM3</accession>
<dbReference type="AlphaFoldDB" id="A0AA87IEM3"/>
<proteinExistence type="predicted"/>
<protein>
    <submittedName>
        <fullName evidence="1">Uncharacterized protein</fullName>
    </submittedName>
</protein>
<name>A0AA87IEM3_BIFLL</name>
<organism evidence="1 2">
    <name type="scientific">Bifidobacterium longum subsp. longum 1-6B</name>
    <dbReference type="NCBI Taxonomy" id="1161744"/>
    <lineage>
        <taxon>Bacteria</taxon>
        <taxon>Bacillati</taxon>
        <taxon>Actinomycetota</taxon>
        <taxon>Actinomycetes</taxon>
        <taxon>Bifidobacteriales</taxon>
        <taxon>Bifidobacteriaceae</taxon>
        <taxon>Bifidobacterium</taxon>
    </lineage>
</organism>
<gene>
    <name evidence="1" type="ORF">HMPREF1313_0961</name>
</gene>
<dbReference type="EMBL" id="AJTF01000098">
    <property type="protein sequence ID" value="EIJ24847.1"/>
    <property type="molecule type" value="Genomic_DNA"/>
</dbReference>
<evidence type="ECO:0000313" key="1">
    <source>
        <dbReference type="EMBL" id="EIJ24847.1"/>
    </source>
</evidence>
<sequence>MNRLQRLYPSKQRITEKILKLTVLTSARRRAAAVSHAN</sequence>